<feature type="compositionally biased region" description="Gly residues" evidence="1">
    <location>
        <begin position="257"/>
        <end position="268"/>
    </location>
</feature>
<dbReference type="AlphaFoldDB" id="A0AAV5DP10"/>
<feature type="region of interest" description="Disordered" evidence="1">
    <location>
        <begin position="186"/>
        <end position="225"/>
    </location>
</feature>
<evidence type="ECO:0000313" key="3">
    <source>
        <dbReference type="Proteomes" id="UP001054889"/>
    </source>
</evidence>
<reference evidence="2" key="2">
    <citation type="submission" date="2021-12" db="EMBL/GenBank/DDBJ databases">
        <title>Resequencing data analysis of finger millet.</title>
        <authorList>
            <person name="Hatakeyama M."/>
            <person name="Aluri S."/>
            <person name="Balachadran M.T."/>
            <person name="Sivarajan S.R."/>
            <person name="Poveda L."/>
            <person name="Shimizu-Inatsugi R."/>
            <person name="Schlapbach R."/>
            <person name="Sreeman S.M."/>
            <person name="Shimizu K.K."/>
        </authorList>
    </citation>
    <scope>NUCLEOTIDE SEQUENCE</scope>
</reference>
<reference evidence="2" key="1">
    <citation type="journal article" date="2018" name="DNA Res.">
        <title>Multiple hybrid de novo genome assembly of finger millet, an orphan allotetraploid crop.</title>
        <authorList>
            <person name="Hatakeyama M."/>
            <person name="Aluri S."/>
            <person name="Balachadran M.T."/>
            <person name="Sivarajan S.R."/>
            <person name="Patrignani A."/>
            <person name="Gruter S."/>
            <person name="Poveda L."/>
            <person name="Shimizu-Inatsugi R."/>
            <person name="Baeten J."/>
            <person name="Francoijs K.J."/>
            <person name="Nataraja K.N."/>
            <person name="Reddy Y.A.N."/>
            <person name="Phadnis S."/>
            <person name="Ravikumar R.L."/>
            <person name="Schlapbach R."/>
            <person name="Sreeman S.M."/>
            <person name="Shimizu K.K."/>
        </authorList>
    </citation>
    <scope>NUCLEOTIDE SEQUENCE</scope>
</reference>
<comment type="caution">
    <text evidence="2">The sequence shown here is derived from an EMBL/GenBank/DDBJ whole genome shotgun (WGS) entry which is preliminary data.</text>
</comment>
<gene>
    <name evidence="2" type="primary">ga30094</name>
    <name evidence="2" type="ORF">PR202_ga30094</name>
</gene>
<evidence type="ECO:0000313" key="2">
    <source>
        <dbReference type="EMBL" id="GJN11862.1"/>
    </source>
</evidence>
<organism evidence="2 3">
    <name type="scientific">Eleusine coracana subsp. coracana</name>
    <dbReference type="NCBI Taxonomy" id="191504"/>
    <lineage>
        <taxon>Eukaryota</taxon>
        <taxon>Viridiplantae</taxon>
        <taxon>Streptophyta</taxon>
        <taxon>Embryophyta</taxon>
        <taxon>Tracheophyta</taxon>
        <taxon>Spermatophyta</taxon>
        <taxon>Magnoliopsida</taxon>
        <taxon>Liliopsida</taxon>
        <taxon>Poales</taxon>
        <taxon>Poaceae</taxon>
        <taxon>PACMAD clade</taxon>
        <taxon>Chloridoideae</taxon>
        <taxon>Cynodonteae</taxon>
        <taxon>Eleusininae</taxon>
        <taxon>Eleusine</taxon>
    </lineage>
</organism>
<name>A0AAV5DP10_ELECO</name>
<dbReference type="Proteomes" id="UP001054889">
    <property type="component" value="Unassembled WGS sequence"/>
</dbReference>
<feature type="compositionally biased region" description="Low complexity" evidence="1">
    <location>
        <begin position="327"/>
        <end position="340"/>
    </location>
</feature>
<feature type="region of interest" description="Disordered" evidence="1">
    <location>
        <begin position="1"/>
        <end position="54"/>
    </location>
</feature>
<evidence type="ECO:0000256" key="1">
    <source>
        <dbReference type="SAM" id="MobiDB-lite"/>
    </source>
</evidence>
<accession>A0AAV5DP10</accession>
<proteinExistence type="predicted"/>
<keyword evidence="3" id="KW-1185">Reference proteome</keyword>
<feature type="compositionally biased region" description="Low complexity" evidence="1">
    <location>
        <begin position="1"/>
        <end position="15"/>
    </location>
</feature>
<sequence length="356" mass="36969">MLLHARAGGPVRQPRPGGGPRSDGATRRRDAVGAAGNRSTVGRSRQRGRRVVDQLAWRRHNNDDGMGGGGGGCGRCDEAAWRRRPPVVVGSGRGRLAGGDGAGDSIRAAWAGAPMVRGWQPSVSEEEGGRGCGGLLRSGRSAVMTPRYAPSLAVALPQPGPPSPLILASSRSRAVARSCDFVAGGAVGQGRREPSELPRAAGAKVGTGRLDPTPSAVDPAQSLTSDLIRHRRPFRPPRRGDLAASAPLLQPMNRGACKGGGIGRGGRGPPEPLRTASAELKLKRTPWPFTQALWGPKSIGVWSICPDLAPVSVRRRWGPGGGGGRRAMGMRTSGAAAGGTAERRSCRRRGAWLALA</sequence>
<feature type="region of interest" description="Disordered" evidence="1">
    <location>
        <begin position="251"/>
        <end position="273"/>
    </location>
</feature>
<protein>
    <submittedName>
        <fullName evidence="2">Uncharacterized protein</fullName>
    </submittedName>
</protein>
<feature type="region of interest" description="Disordered" evidence="1">
    <location>
        <begin position="319"/>
        <end position="343"/>
    </location>
</feature>
<dbReference type="EMBL" id="BQKI01000020">
    <property type="protein sequence ID" value="GJN11862.1"/>
    <property type="molecule type" value="Genomic_DNA"/>
</dbReference>